<evidence type="ECO:0000256" key="3">
    <source>
        <dbReference type="ARBA" id="ARBA00023163"/>
    </source>
</evidence>
<accession>A0A8J6XLY4</accession>
<keyword evidence="2" id="KW-0238">DNA-binding</keyword>
<dbReference type="InterPro" id="IPR009057">
    <property type="entry name" value="Homeodomain-like_sf"/>
</dbReference>
<gene>
    <name evidence="5" type="ORF">ICL16_12480</name>
</gene>
<dbReference type="Pfam" id="PF12833">
    <property type="entry name" value="HTH_18"/>
    <property type="match status" value="1"/>
</dbReference>
<dbReference type="Gene3D" id="1.10.10.60">
    <property type="entry name" value="Homeodomain-like"/>
    <property type="match status" value="2"/>
</dbReference>
<reference evidence="5" key="1">
    <citation type="submission" date="2020-09" db="EMBL/GenBank/DDBJ databases">
        <title>Iningainema tapete sp. nov. (Scytonemataceae, Cyanobacteria) from greenhouses in central Florida (USA) produces two types of nodularin with biosynthetic potential for microcystin-LR and anabaenopeptins.</title>
        <authorList>
            <person name="Berthold D.E."/>
            <person name="Lefler F.W."/>
            <person name="Huang I.-S."/>
            <person name="Abdulla H."/>
            <person name="Zimba P.V."/>
            <person name="Laughinghouse H.D. IV."/>
        </authorList>
    </citation>
    <scope>NUCLEOTIDE SEQUENCE</scope>
    <source>
        <strain evidence="5">BLCCT55</strain>
    </source>
</reference>
<dbReference type="PROSITE" id="PS01124">
    <property type="entry name" value="HTH_ARAC_FAMILY_2"/>
    <property type="match status" value="1"/>
</dbReference>
<dbReference type="GO" id="GO:0043565">
    <property type="term" value="F:sequence-specific DNA binding"/>
    <property type="evidence" value="ECO:0007669"/>
    <property type="project" value="InterPro"/>
</dbReference>
<dbReference type="SMART" id="SM00342">
    <property type="entry name" value="HTH_ARAC"/>
    <property type="match status" value="1"/>
</dbReference>
<comment type="caution">
    <text evidence="5">The sequence shown here is derived from an EMBL/GenBank/DDBJ whole genome shotgun (WGS) entry which is preliminary data.</text>
</comment>
<sequence>MRSRFYLAAIQLPHQFLQQVAQEAIELDADRIELLTEFRVRDPQLEQPLILLRSELHNRSGWVGRLYIESLANVLAVNLLREYSTTQPRVAVYKGGLGDRKILQVSEYINAYLDQEIKLADLANLAGVSQFHFSRLFKQSMGISPHQYLLQQRVERAKQLLKKSKLAISEIALQCGFNSQSHLGKYFREFTGVTPSSYRKSESDTTRCASGDI</sequence>
<dbReference type="InterPro" id="IPR018062">
    <property type="entry name" value="HTH_AraC-typ_CS"/>
</dbReference>
<organism evidence="5 6">
    <name type="scientific">Iningainema tapete BLCC-T55</name>
    <dbReference type="NCBI Taxonomy" id="2748662"/>
    <lineage>
        <taxon>Bacteria</taxon>
        <taxon>Bacillati</taxon>
        <taxon>Cyanobacteriota</taxon>
        <taxon>Cyanophyceae</taxon>
        <taxon>Nostocales</taxon>
        <taxon>Scytonemataceae</taxon>
        <taxon>Iningainema tapete</taxon>
    </lineage>
</organism>
<evidence type="ECO:0000313" key="5">
    <source>
        <dbReference type="EMBL" id="MBD2772867.1"/>
    </source>
</evidence>
<dbReference type="AlphaFoldDB" id="A0A8J6XLY4"/>
<name>A0A8J6XLY4_9CYAN</name>
<dbReference type="InterPro" id="IPR050204">
    <property type="entry name" value="AraC_XylS_family_regulators"/>
</dbReference>
<evidence type="ECO:0000259" key="4">
    <source>
        <dbReference type="PROSITE" id="PS01124"/>
    </source>
</evidence>
<proteinExistence type="predicted"/>
<evidence type="ECO:0000313" key="6">
    <source>
        <dbReference type="Proteomes" id="UP000629098"/>
    </source>
</evidence>
<keyword evidence="6" id="KW-1185">Reference proteome</keyword>
<keyword evidence="3" id="KW-0804">Transcription</keyword>
<dbReference type="EMBL" id="JACXAE010000046">
    <property type="protein sequence ID" value="MBD2772867.1"/>
    <property type="molecule type" value="Genomic_DNA"/>
</dbReference>
<protein>
    <submittedName>
        <fullName evidence="5">Helix-turn-helix domain-containing protein</fullName>
    </submittedName>
</protein>
<evidence type="ECO:0000256" key="2">
    <source>
        <dbReference type="ARBA" id="ARBA00023125"/>
    </source>
</evidence>
<evidence type="ECO:0000256" key="1">
    <source>
        <dbReference type="ARBA" id="ARBA00023015"/>
    </source>
</evidence>
<dbReference type="PRINTS" id="PR00032">
    <property type="entry name" value="HTHARAC"/>
</dbReference>
<dbReference type="PROSITE" id="PS00041">
    <property type="entry name" value="HTH_ARAC_FAMILY_1"/>
    <property type="match status" value="1"/>
</dbReference>
<dbReference type="PANTHER" id="PTHR46796">
    <property type="entry name" value="HTH-TYPE TRANSCRIPTIONAL ACTIVATOR RHAS-RELATED"/>
    <property type="match status" value="1"/>
</dbReference>
<feature type="domain" description="HTH araC/xylS-type" evidence="4">
    <location>
        <begin position="103"/>
        <end position="201"/>
    </location>
</feature>
<dbReference type="InterPro" id="IPR020449">
    <property type="entry name" value="Tscrpt_reg_AraC-type_HTH"/>
</dbReference>
<dbReference type="SUPFAM" id="SSF46689">
    <property type="entry name" value="Homeodomain-like"/>
    <property type="match status" value="2"/>
</dbReference>
<keyword evidence="1" id="KW-0805">Transcription regulation</keyword>
<dbReference type="Proteomes" id="UP000629098">
    <property type="component" value="Unassembled WGS sequence"/>
</dbReference>
<dbReference type="GO" id="GO:0003700">
    <property type="term" value="F:DNA-binding transcription factor activity"/>
    <property type="evidence" value="ECO:0007669"/>
    <property type="project" value="InterPro"/>
</dbReference>
<dbReference type="InterPro" id="IPR018060">
    <property type="entry name" value="HTH_AraC"/>
</dbReference>
<dbReference type="PANTHER" id="PTHR46796:SF6">
    <property type="entry name" value="ARAC SUBFAMILY"/>
    <property type="match status" value="1"/>
</dbReference>